<name>W7AGX8_9APIC</name>
<feature type="compositionally biased region" description="Basic residues" evidence="1">
    <location>
        <begin position="62"/>
        <end position="72"/>
    </location>
</feature>
<evidence type="ECO:0000313" key="3">
    <source>
        <dbReference type="Proteomes" id="UP000030640"/>
    </source>
</evidence>
<dbReference type="GeneID" id="20040357"/>
<dbReference type="VEuPathDB" id="PlasmoDB:C922_05083"/>
<evidence type="ECO:0000313" key="2">
    <source>
        <dbReference type="EMBL" id="EUD64521.1"/>
    </source>
</evidence>
<reference evidence="2 3" key="1">
    <citation type="submission" date="2013-02" db="EMBL/GenBank/DDBJ databases">
        <title>The Genome Sequence of Plasmodium inui San Antonio 1.</title>
        <authorList>
            <consortium name="The Broad Institute Genome Sequencing Platform"/>
            <consortium name="The Broad Institute Genome Sequencing Center for Infectious Disease"/>
            <person name="Neafsey D."/>
            <person name="Cheeseman I."/>
            <person name="Volkman S."/>
            <person name="Adams J."/>
            <person name="Walker B."/>
            <person name="Young S.K."/>
            <person name="Zeng Q."/>
            <person name="Gargeya S."/>
            <person name="Fitzgerald M."/>
            <person name="Haas B."/>
            <person name="Abouelleil A."/>
            <person name="Alvarado L."/>
            <person name="Arachchi H.M."/>
            <person name="Berlin A.M."/>
            <person name="Chapman S.B."/>
            <person name="Dewar J."/>
            <person name="Goldberg J."/>
            <person name="Griggs A."/>
            <person name="Gujja S."/>
            <person name="Hansen M."/>
            <person name="Howarth C."/>
            <person name="Imamovic A."/>
            <person name="Larimer J."/>
            <person name="McCowan C."/>
            <person name="Murphy C."/>
            <person name="Neiman D."/>
            <person name="Pearson M."/>
            <person name="Priest M."/>
            <person name="Roberts A."/>
            <person name="Saif S."/>
            <person name="Shea T."/>
            <person name="Sisk P."/>
            <person name="Sykes S."/>
            <person name="Wortman J."/>
            <person name="Nusbaum C."/>
            <person name="Birren B."/>
        </authorList>
    </citation>
    <scope>NUCLEOTIDE SEQUENCE [LARGE SCALE GENOMIC DNA]</scope>
    <source>
        <strain evidence="2 3">San Antonio 1</strain>
    </source>
</reference>
<dbReference type="EMBL" id="KI965496">
    <property type="protein sequence ID" value="EUD64521.1"/>
    <property type="molecule type" value="Genomic_DNA"/>
</dbReference>
<feature type="compositionally biased region" description="Basic and acidic residues" evidence="1">
    <location>
        <begin position="91"/>
        <end position="107"/>
    </location>
</feature>
<keyword evidence="3" id="KW-1185">Reference proteome</keyword>
<dbReference type="AlphaFoldDB" id="W7AGX8"/>
<protein>
    <submittedName>
        <fullName evidence="2">Uncharacterized protein</fullName>
    </submittedName>
</protein>
<organism evidence="2 3">
    <name type="scientific">Plasmodium inui San Antonio 1</name>
    <dbReference type="NCBI Taxonomy" id="1237626"/>
    <lineage>
        <taxon>Eukaryota</taxon>
        <taxon>Sar</taxon>
        <taxon>Alveolata</taxon>
        <taxon>Apicomplexa</taxon>
        <taxon>Aconoidasida</taxon>
        <taxon>Haemosporida</taxon>
        <taxon>Plasmodiidae</taxon>
        <taxon>Plasmodium</taxon>
        <taxon>Plasmodium (Plasmodium)</taxon>
    </lineage>
</organism>
<gene>
    <name evidence="2" type="ORF">C922_05083</name>
</gene>
<sequence>MNKGIVHLTGIRGSKSPEDGAATNGASRSLEFVGTQYRKGNRLDQLKQAKYDKQLPPTTRKADRRTRKRKHQKAGEESRKGRKRRTYVGDGPRRKISRESTRLDPRRSAPQIVSSKKKGKERKEAKNKPEPKDRHSW</sequence>
<evidence type="ECO:0000256" key="1">
    <source>
        <dbReference type="SAM" id="MobiDB-lite"/>
    </source>
</evidence>
<proteinExistence type="predicted"/>
<dbReference type="RefSeq" id="XP_008818878.1">
    <property type="nucleotide sequence ID" value="XM_008820656.1"/>
</dbReference>
<feature type="compositionally biased region" description="Basic and acidic residues" evidence="1">
    <location>
        <begin position="41"/>
        <end position="53"/>
    </location>
</feature>
<accession>W7AGX8</accession>
<feature type="compositionally biased region" description="Basic and acidic residues" evidence="1">
    <location>
        <begin position="121"/>
        <end position="137"/>
    </location>
</feature>
<feature type="region of interest" description="Disordered" evidence="1">
    <location>
        <begin position="1"/>
        <end position="137"/>
    </location>
</feature>
<dbReference type="Proteomes" id="UP000030640">
    <property type="component" value="Unassembled WGS sequence"/>
</dbReference>